<dbReference type="PROSITE" id="PS51257">
    <property type="entry name" value="PROKAR_LIPOPROTEIN"/>
    <property type="match status" value="1"/>
</dbReference>
<keyword evidence="2" id="KW-0732">Signal</keyword>
<dbReference type="PANTHER" id="PTHR19328">
    <property type="entry name" value="HEDGEHOG-INTERACTING PROTEIN"/>
    <property type="match status" value="1"/>
</dbReference>
<organism evidence="4 5">
    <name type="scientific">Cryptosporangium aurantiacum</name>
    <dbReference type="NCBI Taxonomy" id="134849"/>
    <lineage>
        <taxon>Bacteria</taxon>
        <taxon>Bacillati</taxon>
        <taxon>Actinomycetota</taxon>
        <taxon>Actinomycetes</taxon>
        <taxon>Cryptosporangiales</taxon>
        <taxon>Cryptosporangiaceae</taxon>
        <taxon>Cryptosporangium</taxon>
    </lineage>
</organism>
<evidence type="ECO:0000313" key="4">
    <source>
        <dbReference type="EMBL" id="SHM29098.1"/>
    </source>
</evidence>
<dbReference type="Pfam" id="PF07995">
    <property type="entry name" value="GSDH"/>
    <property type="match status" value="1"/>
</dbReference>
<dbReference type="InterPro" id="IPR011041">
    <property type="entry name" value="Quinoprot_gluc/sorb_DH_b-prop"/>
</dbReference>
<keyword evidence="5" id="KW-1185">Reference proteome</keyword>
<dbReference type="Proteomes" id="UP000184440">
    <property type="component" value="Unassembled WGS sequence"/>
</dbReference>
<protein>
    <submittedName>
        <fullName evidence="4">Glucose/arabinose dehydrogenase, beta-propeller fold</fullName>
    </submittedName>
</protein>
<evidence type="ECO:0000256" key="2">
    <source>
        <dbReference type="SAM" id="SignalP"/>
    </source>
</evidence>
<dbReference type="AlphaFoldDB" id="A0A1M7HKZ4"/>
<dbReference type="PANTHER" id="PTHR19328:SF13">
    <property type="entry name" value="HIPL1 PROTEIN"/>
    <property type="match status" value="1"/>
</dbReference>
<proteinExistence type="predicted"/>
<name>A0A1M7HKZ4_9ACTN</name>
<evidence type="ECO:0000256" key="1">
    <source>
        <dbReference type="SAM" id="MobiDB-lite"/>
    </source>
</evidence>
<feature type="region of interest" description="Disordered" evidence="1">
    <location>
        <begin position="32"/>
        <end position="61"/>
    </location>
</feature>
<gene>
    <name evidence="4" type="ORF">SAMN05443668_101219</name>
</gene>
<dbReference type="InterPro" id="IPR012938">
    <property type="entry name" value="Glc/Sorbosone_DH"/>
</dbReference>
<feature type="domain" description="Glucose/Sorbosone dehydrogenase" evidence="3">
    <location>
        <begin position="72"/>
        <end position="364"/>
    </location>
</feature>
<dbReference type="Gene3D" id="2.120.10.30">
    <property type="entry name" value="TolB, C-terminal domain"/>
    <property type="match status" value="1"/>
</dbReference>
<accession>A0A1M7HKZ4</accession>
<reference evidence="4 5" key="1">
    <citation type="submission" date="2016-11" db="EMBL/GenBank/DDBJ databases">
        <authorList>
            <person name="Jaros S."/>
            <person name="Januszkiewicz K."/>
            <person name="Wedrychowicz H."/>
        </authorList>
    </citation>
    <scope>NUCLEOTIDE SEQUENCE [LARGE SCALE GENOMIC DNA]</scope>
    <source>
        <strain evidence="4 5">DSM 46144</strain>
    </source>
</reference>
<feature type="compositionally biased region" description="Low complexity" evidence="1">
    <location>
        <begin position="47"/>
        <end position="57"/>
    </location>
</feature>
<dbReference type="SUPFAM" id="SSF50952">
    <property type="entry name" value="Soluble quinoprotein glucose dehydrogenase"/>
    <property type="match status" value="1"/>
</dbReference>
<feature type="chain" id="PRO_5012432573" evidence="2">
    <location>
        <begin position="32"/>
        <end position="388"/>
    </location>
</feature>
<dbReference type="InterPro" id="IPR011042">
    <property type="entry name" value="6-blade_b-propeller_TolB-like"/>
</dbReference>
<evidence type="ECO:0000313" key="5">
    <source>
        <dbReference type="Proteomes" id="UP000184440"/>
    </source>
</evidence>
<dbReference type="RefSeq" id="WP_073250536.1">
    <property type="nucleotide sequence ID" value="NZ_FRCS01000001.1"/>
</dbReference>
<dbReference type="OrthoDB" id="9770043at2"/>
<dbReference type="STRING" id="134849.SAMN05443668_101219"/>
<sequence length="388" mass="40992">MSGPTRRHRAPRPLALLAASLVLALAGCSLGAPDETESGESPNLPTPSASPSAPGGSAEDDGVGVQVLVKNLQVPWGVAFLPDGNALVTERDTRRILRITPGGRATPVQTITEAYSGGEGGLLGISVSPKYATDKTVFIYYTTRTDNRIASLRLGEDPVPIVTGIPVSGIHNGGRLAFGPDGYLYAGTGDASERGRSQDLKSLGGKILRMTMAGKAAPGNPYPNSLVWSRGHRNVQGLAWDSKKRLWATEFGQNQWDEVNLITKGGNYGWPTVEGKGNDQRYTDPVVTWATDEASPSGAVIVGSNLLVAALKGERLWVVTLDPESGKVVGEPRAILQNKYGRLRTVVSAPDGSVWVATSNRDGRGDPTVDDDRILRIIPPGSSGVDVI</sequence>
<feature type="signal peptide" evidence="2">
    <location>
        <begin position="1"/>
        <end position="31"/>
    </location>
</feature>
<dbReference type="EMBL" id="FRCS01000001">
    <property type="protein sequence ID" value="SHM29098.1"/>
    <property type="molecule type" value="Genomic_DNA"/>
</dbReference>
<evidence type="ECO:0000259" key="3">
    <source>
        <dbReference type="Pfam" id="PF07995"/>
    </source>
</evidence>